<dbReference type="PANTHER" id="PTHR23150">
    <property type="entry name" value="SULFATASE MODIFYING FACTOR 1, 2"/>
    <property type="match status" value="1"/>
</dbReference>
<accession>A0ABW9KHF3</accession>
<evidence type="ECO:0000313" key="6">
    <source>
        <dbReference type="EMBL" id="MFN2975017.1"/>
    </source>
</evidence>
<dbReference type="InterPro" id="IPR016187">
    <property type="entry name" value="CTDL_fold"/>
</dbReference>
<dbReference type="InterPro" id="IPR024775">
    <property type="entry name" value="DinB-like"/>
</dbReference>
<dbReference type="PANTHER" id="PTHR23150:SF36">
    <property type="entry name" value="HERCYNINE OXYGENASE"/>
    <property type="match status" value="1"/>
</dbReference>
<comment type="pathway">
    <text evidence="3">Amino-acid biosynthesis; ergothioneine biosynthesis.</text>
</comment>
<reference evidence="6 7" key="1">
    <citation type="submission" date="2024-12" db="EMBL/GenBank/DDBJ databases">
        <authorList>
            <person name="Lee Y."/>
        </authorList>
    </citation>
    <scope>NUCLEOTIDE SEQUENCE [LARGE SCALE GENOMIC DNA]</scope>
    <source>
        <strain evidence="6 7">03SUJ4</strain>
    </source>
</reference>
<dbReference type="InterPro" id="IPR034660">
    <property type="entry name" value="DinB/YfiT-like"/>
</dbReference>
<organism evidence="6 7">
    <name type="scientific">Terriglobus aquaticus</name>
    <dbReference type="NCBI Taxonomy" id="940139"/>
    <lineage>
        <taxon>Bacteria</taxon>
        <taxon>Pseudomonadati</taxon>
        <taxon>Acidobacteriota</taxon>
        <taxon>Terriglobia</taxon>
        <taxon>Terriglobales</taxon>
        <taxon>Acidobacteriaceae</taxon>
        <taxon>Terriglobus</taxon>
    </lineage>
</organism>
<dbReference type="Pfam" id="PF12867">
    <property type="entry name" value="DinB_2"/>
    <property type="match status" value="1"/>
</dbReference>
<dbReference type="Gene3D" id="3.90.1580.10">
    <property type="entry name" value="paralog of FGE (formylglycine-generating enzyme)"/>
    <property type="match status" value="1"/>
</dbReference>
<protein>
    <submittedName>
        <fullName evidence="6">Ergothioneine biosynthesis protein EgtB</fullName>
    </submittedName>
</protein>
<evidence type="ECO:0000256" key="2">
    <source>
        <dbReference type="ARBA" id="ARBA00023004"/>
    </source>
</evidence>
<feature type="domain" description="Sulfatase-modifying factor enzyme-like" evidence="4">
    <location>
        <begin position="190"/>
        <end position="459"/>
    </location>
</feature>
<keyword evidence="7" id="KW-1185">Reference proteome</keyword>
<evidence type="ECO:0000256" key="1">
    <source>
        <dbReference type="ARBA" id="ARBA00023002"/>
    </source>
</evidence>
<evidence type="ECO:0000313" key="7">
    <source>
        <dbReference type="Proteomes" id="UP001634747"/>
    </source>
</evidence>
<feature type="domain" description="DinB-like" evidence="5">
    <location>
        <begin position="21"/>
        <end position="158"/>
    </location>
</feature>
<dbReference type="InterPro" id="IPR042095">
    <property type="entry name" value="SUMF_sf"/>
</dbReference>
<proteinExistence type="predicted"/>
<dbReference type="SUPFAM" id="SSF56436">
    <property type="entry name" value="C-type lectin-like"/>
    <property type="match status" value="1"/>
</dbReference>
<dbReference type="InterPro" id="IPR005532">
    <property type="entry name" value="SUMF_dom"/>
</dbReference>
<gene>
    <name evidence="6" type="primary">egtB</name>
    <name evidence="6" type="ORF">ACK2TP_04515</name>
</gene>
<name>A0ABW9KHF3_9BACT</name>
<comment type="caution">
    <text evidence="6">The sequence shown here is derived from an EMBL/GenBank/DDBJ whole genome shotgun (WGS) entry which is preliminary data.</text>
</comment>
<keyword evidence="2" id="KW-0408">Iron</keyword>
<evidence type="ECO:0000259" key="4">
    <source>
        <dbReference type="Pfam" id="PF03781"/>
    </source>
</evidence>
<dbReference type="NCBIfam" id="TIGR03440">
    <property type="entry name" value="egtB_TIGR03440"/>
    <property type="match status" value="1"/>
</dbReference>
<dbReference type="SUPFAM" id="SSF109854">
    <property type="entry name" value="DinB/YfiT-like putative metalloenzymes"/>
    <property type="match status" value="1"/>
</dbReference>
<dbReference type="Proteomes" id="UP001634747">
    <property type="component" value="Unassembled WGS sequence"/>
</dbReference>
<dbReference type="InterPro" id="IPR051043">
    <property type="entry name" value="Sulfatase_Mod_Factor_Kinase"/>
</dbReference>
<dbReference type="RefSeq" id="WP_263413445.1">
    <property type="nucleotide sequence ID" value="NZ_BAABBH010000001.1"/>
</dbReference>
<sequence>MATTPAAPSLSAAALQLAQHYRTVRAATSSLCATLSAEDQMVQSCPEASPVKWHQAHTSWFFETFVLSPFAPAYRPFHPDFHWLFNSYYKSLGEEIPEKKLRASFSRPSLDQILAYRAHVDAAIASLLANPDLPAADLDSVLRRITLGLNHEQQHLELALTDIKHAFFTNPLQPAFRAQSPDAFDGQAPAQQWIDLEGGLVDIGYPLNSADPLDFCFDNETPRHQVYLQPYAIANRLTTCGEYLAFLNDNGYSRPELWLSEGWDTVEHEAWQAPLYWQRSHDDPHGWRVFTLGGWRNLAELLDTPVCHVSLFEADAFARWRGCRLPTEAEWEHATVHQANELQRQSHPELSEPSSFFPAQQDTPNLLESNTLHPTPATTESLSQLLGPCWQWTATPYIGYPGYKPLPGALGEYNGKFMSSQVILRGASCVTPQTHARATYRNFFSPATRWQFSGIRLARAF</sequence>
<evidence type="ECO:0000256" key="3">
    <source>
        <dbReference type="ARBA" id="ARBA00037882"/>
    </source>
</evidence>
<dbReference type="Pfam" id="PF03781">
    <property type="entry name" value="FGE-sulfatase"/>
    <property type="match status" value="1"/>
</dbReference>
<evidence type="ECO:0000259" key="5">
    <source>
        <dbReference type="Pfam" id="PF12867"/>
    </source>
</evidence>
<dbReference type="EMBL" id="JBJYXY010000001">
    <property type="protein sequence ID" value="MFN2975017.1"/>
    <property type="molecule type" value="Genomic_DNA"/>
</dbReference>
<dbReference type="InterPro" id="IPR017806">
    <property type="entry name" value="EgtB"/>
</dbReference>
<keyword evidence="1" id="KW-0560">Oxidoreductase</keyword>